<evidence type="ECO:0000313" key="1">
    <source>
        <dbReference type="EMBL" id="KIY70462.1"/>
    </source>
</evidence>
<keyword evidence="2" id="KW-1185">Reference proteome</keyword>
<organism evidence="1 2">
    <name type="scientific">Cylindrobasidium torrendii FP15055 ss-10</name>
    <dbReference type="NCBI Taxonomy" id="1314674"/>
    <lineage>
        <taxon>Eukaryota</taxon>
        <taxon>Fungi</taxon>
        <taxon>Dikarya</taxon>
        <taxon>Basidiomycota</taxon>
        <taxon>Agaricomycotina</taxon>
        <taxon>Agaricomycetes</taxon>
        <taxon>Agaricomycetidae</taxon>
        <taxon>Agaricales</taxon>
        <taxon>Marasmiineae</taxon>
        <taxon>Physalacriaceae</taxon>
        <taxon>Cylindrobasidium</taxon>
    </lineage>
</organism>
<proteinExistence type="predicted"/>
<dbReference type="EMBL" id="KN880467">
    <property type="protein sequence ID" value="KIY70462.1"/>
    <property type="molecule type" value="Genomic_DNA"/>
</dbReference>
<gene>
    <name evidence="1" type="ORF">CYLTODRAFT_451632</name>
</gene>
<evidence type="ECO:0000313" key="2">
    <source>
        <dbReference type="Proteomes" id="UP000054007"/>
    </source>
</evidence>
<name>A0A0D7BJ21_9AGAR</name>
<dbReference type="AlphaFoldDB" id="A0A0D7BJ21"/>
<accession>A0A0D7BJ21</accession>
<dbReference type="Proteomes" id="UP000054007">
    <property type="component" value="Unassembled WGS sequence"/>
</dbReference>
<reference evidence="1 2" key="1">
    <citation type="journal article" date="2015" name="Fungal Genet. Biol.">
        <title>Evolution of novel wood decay mechanisms in Agaricales revealed by the genome sequences of Fistulina hepatica and Cylindrobasidium torrendii.</title>
        <authorList>
            <person name="Floudas D."/>
            <person name="Held B.W."/>
            <person name="Riley R."/>
            <person name="Nagy L.G."/>
            <person name="Koehler G."/>
            <person name="Ransdell A.S."/>
            <person name="Younus H."/>
            <person name="Chow J."/>
            <person name="Chiniquy J."/>
            <person name="Lipzen A."/>
            <person name="Tritt A."/>
            <person name="Sun H."/>
            <person name="Haridas S."/>
            <person name="LaButti K."/>
            <person name="Ohm R.A."/>
            <person name="Kues U."/>
            <person name="Blanchette R.A."/>
            <person name="Grigoriev I.V."/>
            <person name="Minto R.E."/>
            <person name="Hibbett D.S."/>
        </authorList>
    </citation>
    <scope>NUCLEOTIDE SEQUENCE [LARGE SCALE GENOMIC DNA]</scope>
    <source>
        <strain evidence="1 2">FP15055 ss-10</strain>
    </source>
</reference>
<protein>
    <submittedName>
        <fullName evidence="1">Uncharacterized protein</fullName>
    </submittedName>
</protein>
<sequence length="286" mass="33014">MSSDDEYSPSRDGDRFGPRSSIPYEYFDFEGPDCAERLAWDPVCAFATAVLIILDSWHAQCPKPVLIRTLTGDATIELRELWPSNYTHANDIAPLLEAHGSPGELLERVYKTPEFQVAYHLLRIRKWIPECLISDDLVSRDIALNVRESAYRKELADMMRAHWSLVDYCPPLIRQLIQLADDGLEPRPHRCVYIPAPVWDAACDIYDASRAQVRYKQRAEVTLERFEKWKNDPRRFERPSDTPKARCLTQKPEDTLRWFPTESLRRRAAGSPSSLREVFSAEGMES</sequence>